<dbReference type="KEGG" id="naci:NUH88_06065"/>
<evidence type="ECO:0000256" key="5">
    <source>
        <dbReference type="ARBA" id="ARBA00022519"/>
    </source>
</evidence>
<evidence type="ECO:0000256" key="14">
    <source>
        <dbReference type="ARBA" id="ARBA00023136"/>
    </source>
</evidence>
<keyword evidence="9" id="KW-0547">Nucleotide-binding</keyword>
<dbReference type="PANTHER" id="PTHR44936">
    <property type="entry name" value="SENSOR PROTEIN CREC"/>
    <property type="match status" value="1"/>
</dbReference>
<dbReference type="CDD" id="cd00082">
    <property type="entry name" value="HisKA"/>
    <property type="match status" value="1"/>
</dbReference>
<evidence type="ECO:0000256" key="6">
    <source>
        <dbReference type="ARBA" id="ARBA00022553"/>
    </source>
</evidence>
<feature type="domain" description="HAMP" evidence="17">
    <location>
        <begin position="194"/>
        <end position="246"/>
    </location>
</feature>
<evidence type="ECO:0000256" key="9">
    <source>
        <dbReference type="ARBA" id="ARBA00022741"/>
    </source>
</evidence>
<evidence type="ECO:0000256" key="4">
    <source>
        <dbReference type="ARBA" id="ARBA00022475"/>
    </source>
</evidence>
<keyword evidence="11 18" id="KW-0067">ATP-binding</keyword>
<reference evidence="18" key="1">
    <citation type="submission" date="2022-08" db="EMBL/GenBank/DDBJ databases">
        <title>Nisaea acidiphila sp. nov., isolated from a marine algal debris and emended description of the genus Nisaea Urios et al. 2008.</title>
        <authorList>
            <person name="Kwon K."/>
        </authorList>
    </citation>
    <scope>NUCLEOTIDE SEQUENCE</scope>
    <source>
        <strain evidence="18">MEBiC11861</strain>
    </source>
</reference>
<dbReference type="InterPro" id="IPR005467">
    <property type="entry name" value="His_kinase_dom"/>
</dbReference>
<keyword evidence="19" id="KW-1185">Reference proteome</keyword>
<name>A0A9J7AVV7_9PROT</name>
<dbReference type="GO" id="GO:0005524">
    <property type="term" value="F:ATP binding"/>
    <property type="evidence" value="ECO:0007669"/>
    <property type="project" value="UniProtKB-KW"/>
</dbReference>
<evidence type="ECO:0000259" key="17">
    <source>
        <dbReference type="PROSITE" id="PS50885"/>
    </source>
</evidence>
<dbReference type="EMBL" id="CP102480">
    <property type="protein sequence ID" value="UUX51254.1"/>
    <property type="molecule type" value="Genomic_DNA"/>
</dbReference>
<dbReference type="Gene3D" id="6.10.340.10">
    <property type="match status" value="1"/>
</dbReference>
<sequence length="452" mass="50672">MATLAENPPRARKQSWLKRHMPKTLFGRALAIFLTPLILMQAISTFVFYDRHWDTMVRRLATSLAGEVAMLVTEVEEDPSPVALARIDRKARLNLGLVVTYRAGAILENRTGDPLFDPTLRQMRRSMEEHVRRPFNVDPDAGERQIAIEVQLPGGVLEVLAHEKRLYSSTTYIFVMWMLGSALILFAIALIFMRNQIRPIRRLAIAARAFGLGREVPEFKPEGAKEVRQAAEAFQQMRARIRRQIKQRTDMLSGVSHDLRTPLTRMKLQLAMLGDDTAVRELQADVQDMERMVEGYLAFARGEGTEATVTTDIKSLLGDFAMGERRGGMPLELEMTDAPIPPLELKPQSVKRALANLVSNARRHAKTVRITLQATEDAFEIFVDDDGPGIPEEDRGRVFKPFYRGDPSRNPETGGTGLGLTIARDIVHSHGGEIGLEEAPLGGLRVRIRIPV</sequence>
<keyword evidence="13" id="KW-0902">Two-component regulatory system</keyword>
<dbReference type="SMART" id="SM00304">
    <property type="entry name" value="HAMP"/>
    <property type="match status" value="1"/>
</dbReference>
<dbReference type="CDD" id="cd00075">
    <property type="entry name" value="HATPase"/>
    <property type="match status" value="1"/>
</dbReference>
<evidence type="ECO:0000256" key="15">
    <source>
        <dbReference type="SAM" id="Phobius"/>
    </source>
</evidence>
<dbReference type="Pfam" id="PF00512">
    <property type="entry name" value="HisKA"/>
    <property type="match status" value="1"/>
</dbReference>
<dbReference type="InterPro" id="IPR036097">
    <property type="entry name" value="HisK_dim/P_sf"/>
</dbReference>
<dbReference type="Proteomes" id="UP001060336">
    <property type="component" value="Chromosome"/>
</dbReference>
<evidence type="ECO:0000256" key="8">
    <source>
        <dbReference type="ARBA" id="ARBA00022692"/>
    </source>
</evidence>
<comment type="catalytic activity">
    <reaction evidence="1">
        <text>ATP + protein L-histidine = ADP + protein N-phospho-L-histidine.</text>
        <dbReference type="EC" id="2.7.13.3"/>
    </reaction>
</comment>
<feature type="domain" description="Histidine kinase" evidence="16">
    <location>
        <begin position="254"/>
        <end position="452"/>
    </location>
</feature>
<evidence type="ECO:0000256" key="2">
    <source>
        <dbReference type="ARBA" id="ARBA00004429"/>
    </source>
</evidence>
<dbReference type="Gene3D" id="3.30.565.10">
    <property type="entry name" value="Histidine kinase-like ATPase, C-terminal domain"/>
    <property type="match status" value="1"/>
</dbReference>
<dbReference type="SMART" id="SM00388">
    <property type="entry name" value="HisKA"/>
    <property type="match status" value="1"/>
</dbReference>
<evidence type="ECO:0000256" key="12">
    <source>
        <dbReference type="ARBA" id="ARBA00022989"/>
    </source>
</evidence>
<dbReference type="PROSITE" id="PS50109">
    <property type="entry name" value="HIS_KIN"/>
    <property type="match status" value="1"/>
</dbReference>
<feature type="transmembrane region" description="Helical" evidence="15">
    <location>
        <begin position="25"/>
        <end position="49"/>
    </location>
</feature>
<keyword evidence="4" id="KW-1003">Cell membrane</keyword>
<evidence type="ECO:0000256" key="3">
    <source>
        <dbReference type="ARBA" id="ARBA00012438"/>
    </source>
</evidence>
<evidence type="ECO:0000256" key="13">
    <source>
        <dbReference type="ARBA" id="ARBA00023012"/>
    </source>
</evidence>
<dbReference type="Gene3D" id="1.10.287.130">
    <property type="match status" value="1"/>
</dbReference>
<dbReference type="GO" id="GO:0000155">
    <property type="term" value="F:phosphorelay sensor kinase activity"/>
    <property type="evidence" value="ECO:0007669"/>
    <property type="project" value="InterPro"/>
</dbReference>
<feature type="transmembrane region" description="Helical" evidence="15">
    <location>
        <begin position="172"/>
        <end position="193"/>
    </location>
</feature>
<dbReference type="RefSeq" id="WP_257770637.1">
    <property type="nucleotide sequence ID" value="NZ_CP102480.1"/>
</dbReference>
<dbReference type="InterPro" id="IPR004358">
    <property type="entry name" value="Sig_transdc_His_kin-like_C"/>
</dbReference>
<dbReference type="InterPro" id="IPR003594">
    <property type="entry name" value="HATPase_dom"/>
</dbReference>
<keyword evidence="14 15" id="KW-0472">Membrane</keyword>
<keyword evidence="5" id="KW-0997">Cell inner membrane</keyword>
<dbReference type="InterPro" id="IPR003661">
    <property type="entry name" value="HisK_dim/P_dom"/>
</dbReference>
<evidence type="ECO:0000313" key="18">
    <source>
        <dbReference type="EMBL" id="UUX51254.1"/>
    </source>
</evidence>
<accession>A0A9J7AVV7</accession>
<evidence type="ECO:0000313" key="19">
    <source>
        <dbReference type="Proteomes" id="UP001060336"/>
    </source>
</evidence>
<dbReference type="Pfam" id="PF02518">
    <property type="entry name" value="HATPase_c"/>
    <property type="match status" value="1"/>
</dbReference>
<dbReference type="SUPFAM" id="SSF55874">
    <property type="entry name" value="ATPase domain of HSP90 chaperone/DNA topoisomerase II/histidine kinase"/>
    <property type="match status" value="1"/>
</dbReference>
<dbReference type="InterPro" id="IPR036890">
    <property type="entry name" value="HATPase_C_sf"/>
</dbReference>
<dbReference type="AlphaFoldDB" id="A0A9J7AVV7"/>
<dbReference type="GO" id="GO:0005886">
    <property type="term" value="C:plasma membrane"/>
    <property type="evidence" value="ECO:0007669"/>
    <property type="project" value="UniProtKB-SubCell"/>
</dbReference>
<keyword evidence="7" id="KW-0808">Transferase</keyword>
<evidence type="ECO:0000256" key="11">
    <source>
        <dbReference type="ARBA" id="ARBA00022840"/>
    </source>
</evidence>
<proteinExistence type="predicted"/>
<dbReference type="Pfam" id="PF00672">
    <property type="entry name" value="HAMP"/>
    <property type="match status" value="1"/>
</dbReference>
<organism evidence="18 19">
    <name type="scientific">Nisaea acidiphila</name>
    <dbReference type="NCBI Taxonomy" id="1862145"/>
    <lineage>
        <taxon>Bacteria</taxon>
        <taxon>Pseudomonadati</taxon>
        <taxon>Pseudomonadota</taxon>
        <taxon>Alphaproteobacteria</taxon>
        <taxon>Rhodospirillales</taxon>
        <taxon>Thalassobaculaceae</taxon>
        <taxon>Nisaea</taxon>
    </lineage>
</organism>
<dbReference type="InterPro" id="IPR050980">
    <property type="entry name" value="2C_sensor_his_kinase"/>
</dbReference>
<dbReference type="PROSITE" id="PS50885">
    <property type="entry name" value="HAMP"/>
    <property type="match status" value="1"/>
</dbReference>
<dbReference type="SMART" id="SM00387">
    <property type="entry name" value="HATPase_c"/>
    <property type="match status" value="1"/>
</dbReference>
<keyword evidence="12 15" id="KW-1133">Transmembrane helix</keyword>
<evidence type="ECO:0000256" key="7">
    <source>
        <dbReference type="ARBA" id="ARBA00022679"/>
    </source>
</evidence>
<dbReference type="CDD" id="cd06225">
    <property type="entry name" value="HAMP"/>
    <property type="match status" value="1"/>
</dbReference>
<evidence type="ECO:0000256" key="10">
    <source>
        <dbReference type="ARBA" id="ARBA00022777"/>
    </source>
</evidence>
<gene>
    <name evidence="18" type="ORF">NUH88_06065</name>
</gene>
<dbReference type="InterPro" id="IPR003660">
    <property type="entry name" value="HAMP_dom"/>
</dbReference>
<protein>
    <recommendedName>
        <fullName evidence="3">histidine kinase</fullName>
        <ecNumber evidence="3">2.7.13.3</ecNumber>
    </recommendedName>
</protein>
<evidence type="ECO:0000259" key="16">
    <source>
        <dbReference type="PROSITE" id="PS50109"/>
    </source>
</evidence>
<keyword evidence="10" id="KW-0418">Kinase</keyword>
<dbReference type="EC" id="2.7.13.3" evidence="3"/>
<comment type="subcellular location">
    <subcellularLocation>
        <location evidence="2">Cell inner membrane</location>
        <topology evidence="2">Multi-pass membrane protein</topology>
    </subcellularLocation>
</comment>
<dbReference type="SUPFAM" id="SSF47384">
    <property type="entry name" value="Homodimeric domain of signal transducing histidine kinase"/>
    <property type="match status" value="1"/>
</dbReference>
<keyword evidence="6" id="KW-0597">Phosphoprotein</keyword>
<keyword evidence="8 15" id="KW-0812">Transmembrane</keyword>
<dbReference type="PANTHER" id="PTHR44936:SF5">
    <property type="entry name" value="SENSOR HISTIDINE KINASE ENVZ"/>
    <property type="match status" value="1"/>
</dbReference>
<evidence type="ECO:0000256" key="1">
    <source>
        <dbReference type="ARBA" id="ARBA00000085"/>
    </source>
</evidence>
<dbReference type="PRINTS" id="PR00344">
    <property type="entry name" value="BCTRLSENSOR"/>
</dbReference>